<reference evidence="2 3" key="1">
    <citation type="journal article" date="2016" name="Nat. Commun.">
        <title>Thousands of microbial genomes shed light on interconnected biogeochemical processes in an aquifer system.</title>
        <authorList>
            <person name="Anantharaman K."/>
            <person name="Brown C.T."/>
            <person name="Hug L.A."/>
            <person name="Sharon I."/>
            <person name="Castelle C.J."/>
            <person name="Probst A.J."/>
            <person name="Thomas B.C."/>
            <person name="Singh A."/>
            <person name="Wilkins M.J."/>
            <person name="Karaoz U."/>
            <person name="Brodie E.L."/>
            <person name="Williams K.H."/>
            <person name="Hubbard S.S."/>
            <person name="Banfield J.F."/>
        </authorList>
    </citation>
    <scope>NUCLEOTIDE SEQUENCE [LARGE SCALE GENOMIC DNA]</scope>
</reference>
<dbReference type="STRING" id="1802206.A3D35_02875"/>
<protein>
    <submittedName>
        <fullName evidence="2">Uncharacterized protein</fullName>
    </submittedName>
</protein>
<evidence type="ECO:0000313" key="3">
    <source>
        <dbReference type="Proteomes" id="UP000176421"/>
    </source>
</evidence>
<accession>A0A1G2HY70</accession>
<evidence type="ECO:0000313" key="2">
    <source>
        <dbReference type="EMBL" id="OGZ67140.1"/>
    </source>
</evidence>
<dbReference type="Proteomes" id="UP000176421">
    <property type="component" value="Unassembled WGS sequence"/>
</dbReference>
<dbReference type="AlphaFoldDB" id="A0A1G2HY70"/>
<proteinExistence type="predicted"/>
<gene>
    <name evidence="2" type="ORF">A3D35_02875</name>
</gene>
<dbReference type="EMBL" id="MHOS01000043">
    <property type="protein sequence ID" value="OGZ67140.1"/>
    <property type="molecule type" value="Genomic_DNA"/>
</dbReference>
<keyword evidence="1" id="KW-0472">Membrane</keyword>
<feature type="transmembrane region" description="Helical" evidence="1">
    <location>
        <begin position="45"/>
        <end position="67"/>
    </location>
</feature>
<organism evidence="2 3">
    <name type="scientific">Candidatus Staskawiczbacteria bacterium RIFCSPHIGHO2_02_FULL_34_9</name>
    <dbReference type="NCBI Taxonomy" id="1802206"/>
    <lineage>
        <taxon>Bacteria</taxon>
        <taxon>Candidatus Staskawicziibacteriota</taxon>
    </lineage>
</organism>
<keyword evidence="1" id="KW-0812">Transmembrane</keyword>
<evidence type="ECO:0000256" key="1">
    <source>
        <dbReference type="SAM" id="Phobius"/>
    </source>
</evidence>
<name>A0A1G2HY70_9BACT</name>
<comment type="caution">
    <text evidence="2">The sequence shown here is derived from an EMBL/GenBank/DDBJ whole genome shotgun (WGS) entry which is preliminary data.</text>
</comment>
<sequence>MEPRRFFYSKGVSLFLGIVLAIEAGIRYSSKFGQTEQYDPKSEVIAIAIVSIGFFIRSAALEICYSIELTKKP</sequence>
<keyword evidence="1" id="KW-1133">Transmembrane helix</keyword>